<reference evidence="2" key="1">
    <citation type="journal article" date="2020" name="Stud. Mycol.">
        <title>101 Dothideomycetes genomes: a test case for predicting lifestyles and emergence of pathogens.</title>
        <authorList>
            <person name="Haridas S."/>
            <person name="Albert R."/>
            <person name="Binder M."/>
            <person name="Bloem J."/>
            <person name="Labutti K."/>
            <person name="Salamov A."/>
            <person name="Andreopoulos B."/>
            <person name="Baker S."/>
            <person name="Barry K."/>
            <person name="Bills G."/>
            <person name="Bluhm B."/>
            <person name="Cannon C."/>
            <person name="Castanera R."/>
            <person name="Culley D."/>
            <person name="Daum C."/>
            <person name="Ezra D."/>
            <person name="Gonzalez J."/>
            <person name="Henrissat B."/>
            <person name="Kuo A."/>
            <person name="Liang C."/>
            <person name="Lipzen A."/>
            <person name="Lutzoni F."/>
            <person name="Magnuson J."/>
            <person name="Mondo S."/>
            <person name="Nolan M."/>
            <person name="Ohm R."/>
            <person name="Pangilinan J."/>
            <person name="Park H.-J."/>
            <person name="Ramirez L."/>
            <person name="Alfaro M."/>
            <person name="Sun H."/>
            <person name="Tritt A."/>
            <person name="Yoshinaga Y."/>
            <person name="Zwiers L.-H."/>
            <person name="Turgeon B."/>
            <person name="Goodwin S."/>
            <person name="Spatafora J."/>
            <person name="Crous P."/>
            <person name="Grigoriev I."/>
        </authorList>
    </citation>
    <scope>NUCLEOTIDE SEQUENCE</scope>
    <source>
        <strain evidence="2">CBS 262.69</strain>
    </source>
</reference>
<organism evidence="2 3">
    <name type="scientific">Trichodelitschia bisporula</name>
    <dbReference type="NCBI Taxonomy" id="703511"/>
    <lineage>
        <taxon>Eukaryota</taxon>
        <taxon>Fungi</taxon>
        <taxon>Dikarya</taxon>
        <taxon>Ascomycota</taxon>
        <taxon>Pezizomycotina</taxon>
        <taxon>Dothideomycetes</taxon>
        <taxon>Dothideomycetes incertae sedis</taxon>
        <taxon>Phaeotrichales</taxon>
        <taxon>Phaeotrichaceae</taxon>
        <taxon>Trichodelitschia</taxon>
    </lineage>
</organism>
<dbReference type="AlphaFoldDB" id="A0A6G1HP99"/>
<protein>
    <submittedName>
        <fullName evidence="2">Uncharacterized protein</fullName>
    </submittedName>
</protein>
<evidence type="ECO:0000313" key="3">
    <source>
        <dbReference type="Proteomes" id="UP000799640"/>
    </source>
</evidence>
<proteinExistence type="predicted"/>
<feature type="region of interest" description="Disordered" evidence="1">
    <location>
        <begin position="164"/>
        <end position="190"/>
    </location>
</feature>
<evidence type="ECO:0000256" key="1">
    <source>
        <dbReference type="SAM" id="MobiDB-lite"/>
    </source>
</evidence>
<name>A0A6G1HP99_9PEZI</name>
<keyword evidence="3" id="KW-1185">Reference proteome</keyword>
<dbReference type="Proteomes" id="UP000799640">
    <property type="component" value="Unassembled WGS sequence"/>
</dbReference>
<feature type="compositionally biased region" description="Polar residues" evidence="1">
    <location>
        <begin position="180"/>
        <end position="190"/>
    </location>
</feature>
<sequence length="190" mass="21409">MRTESPSACERSSFLSLWIISDPLAATSHPRTGDPTLKSRYVARLGDRRRRSGSCSLDPAWFQSPHCRQLMEASPQTYVNKEFMVEDEIEDKEQWNWMAQYLPRTSSKLTQRSFQSCHPSLPQEHALQSLGDTAYQRCSKSITIHVLCLATAGDAIRSSLTKKRTQSQTLFRTEPKPLTSKCTASSPSPA</sequence>
<dbReference type="EMBL" id="ML996702">
    <property type="protein sequence ID" value="KAF2397883.1"/>
    <property type="molecule type" value="Genomic_DNA"/>
</dbReference>
<gene>
    <name evidence="2" type="ORF">EJ06DRAFT_142184</name>
</gene>
<evidence type="ECO:0000313" key="2">
    <source>
        <dbReference type="EMBL" id="KAF2397883.1"/>
    </source>
</evidence>
<accession>A0A6G1HP99</accession>